<evidence type="ECO:0000313" key="1">
    <source>
        <dbReference type="EMBL" id="KKW12656.1"/>
    </source>
</evidence>
<evidence type="ECO:0000313" key="2">
    <source>
        <dbReference type="Proteomes" id="UP000034588"/>
    </source>
</evidence>
<dbReference type="EMBL" id="LCQD01000010">
    <property type="protein sequence ID" value="KKW12656.1"/>
    <property type="molecule type" value="Genomic_DNA"/>
</dbReference>
<dbReference type="InterPro" id="IPR008018">
    <property type="entry name" value="Phage_tail_attach_FII"/>
</dbReference>
<gene>
    <name evidence="1" type="ORF">UY48_C0010G0008</name>
</gene>
<comment type="caution">
    <text evidence="1">The sequence shown here is derived from an EMBL/GenBank/DDBJ whole genome shotgun (WGS) entry which is preliminary data.</text>
</comment>
<dbReference type="AlphaFoldDB" id="A0A0G1W1Q2"/>
<name>A0A0G1W1Q2_9BACT</name>
<protein>
    <submittedName>
        <fullName evidence="1">Uncharacterized protein</fullName>
    </submittedName>
</protein>
<sequence length="108" mass="11376">MTDLWADNFRRLQAAFALVGDPDAVTATYTPSTGPAVTGVKIMIEKSALLEPGGFISSVSAQGIIIEAALDNLGKEPDRGETFTVGSTVYTVLAVQDNDGHTARVHVK</sequence>
<dbReference type="GO" id="GO:0019068">
    <property type="term" value="P:virion assembly"/>
    <property type="evidence" value="ECO:0007669"/>
    <property type="project" value="InterPro"/>
</dbReference>
<reference evidence="1 2" key="1">
    <citation type="journal article" date="2015" name="Nature">
        <title>rRNA introns, odd ribosomes, and small enigmatic genomes across a large radiation of phyla.</title>
        <authorList>
            <person name="Brown C.T."/>
            <person name="Hug L.A."/>
            <person name="Thomas B.C."/>
            <person name="Sharon I."/>
            <person name="Castelle C.J."/>
            <person name="Singh A."/>
            <person name="Wilkins M.J."/>
            <person name="Williams K.H."/>
            <person name="Banfield J.F."/>
        </authorList>
    </citation>
    <scope>NUCLEOTIDE SEQUENCE [LARGE SCALE GENOMIC DNA]</scope>
</reference>
<dbReference type="PATRIC" id="fig|1618448.3.peg.533"/>
<accession>A0A0G1W1Q2</accession>
<dbReference type="Proteomes" id="UP000034588">
    <property type="component" value="Unassembled WGS sequence"/>
</dbReference>
<proteinExistence type="predicted"/>
<dbReference type="Pfam" id="PF05354">
    <property type="entry name" value="Phage_attach"/>
    <property type="match status" value="1"/>
</dbReference>
<organism evidence="1 2">
    <name type="scientific">Candidatus Gottesmanbacteria bacterium GW2011_GWB1_49_7</name>
    <dbReference type="NCBI Taxonomy" id="1618448"/>
    <lineage>
        <taxon>Bacteria</taxon>
        <taxon>Candidatus Gottesmaniibacteriota</taxon>
    </lineage>
</organism>